<evidence type="ECO:0000313" key="1">
    <source>
        <dbReference type="EMBL" id="MBX37583.1"/>
    </source>
</evidence>
<protein>
    <submittedName>
        <fullName evidence="1">Uncharacterized protein</fullName>
    </submittedName>
</protein>
<dbReference type="EMBL" id="GGEC01057099">
    <property type="protein sequence ID" value="MBX37583.1"/>
    <property type="molecule type" value="Transcribed_RNA"/>
</dbReference>
<organism evidence="1">
    <name type="scientific">Rhizophora mucronata</name>
    <name type="common">Asiatic mangrove</name>
    <dbReference type="NCBI Taxonomy" id="61149"/>
    <lineage>
        <taxon>Eukaryota</taxon>
        <taxon>Viridiplantae</taxon>
        <taxon>Streptophyta</taxon>
        <taxon>Embryophyta</taxon>
        <taxon>Tracheophyta</taxon>
        <taxon>Spermatophyta</taxon>
        <taxon>Magnoliopsida</taxon>
        <taxon>eudicotyledons</taxon>
        <taxon>Gunneridae</taxon>
        <taxon>Pentapetalae</taxon>
        <taxon>rosids</taxon>
        <taxon>fabids</taxon>
        <taxon>Malpighiales</taxon>
        <taxon>Rhizophoraceae</taxon>
        <taxon>Rhizophora</taxon>
    </lineage>
</organism>
<sequence length="70" mass="7795">MPIPRESHHTRPSPLAKTFGFSGALKMEGISPYLINPNPQGPCGQPSLDMLLSPQLWLRQRWKKAGDLLS</sequence>
<reference evidence="1" key="1">
    <citation type="submission" date="2018-02" db="EMBL/GenBank/DDBJ databases">
        <title>Rhizophora mucronata_Transcriptome.</title>
        <authorList>
            <person name="Meera S.P."/>
            <person name="Sreeshan A."/>
            <person name="Augustine A."/>
        </authorList>
    </citation>
    <scope>NUCLEOTIDE SEQUENCE</scope>
    <source>
        <tissue evidence="1">Leaf</tissue>
    </source>
</reference>
<accession>A0A2P2N544</accession>
<name>A0A2P2N544_RHIMU</name>
<proteinExistence type="predicted"/>
<dbReference type="AlphaFoldDB" id="A0A2P2N544"/>